<sequence>MLETDYIEDLFAPLGPVGVRNMFGGQGVYYDGLMIALVAYGTVYLKTDTETVPEFEAAGSEPFTYVAKDRSPVVMSYWRLPEEAIDDPDAFRTWAEKAVAAAIRANAKKKPKKKKTASEIR</sequence>
<reference evidence="2" key="1">
    <citation type="submission" date="2023-07" db="EMBL/GenBank/DDBJ databases">
        <title>Genomic Encyclopedia of Type Strains, Phase IV (KMG-IV): sequencing the most valuable type-strain genomes for metagenomic binning, comparative biology and taxonomic classification.</title>
        <authorList>
            <person name="Goeker M."/>
        </authorList>
    </citation>
    <scope>NUCLEOTIDE SEQUENCE</scope>
    <source>
        <strain evidence="2">DSM 21202</strain>
    </source>
</reference>
<proteinExistence type="predicted"/>
<keyword evidence="3" id="KW-1185">Reference proteome</keyword>
<organism evidence="2 3">
    <name type="scientific">Amorphus orientalis</name>
    <dbReference type="NCBI Taxonomy" id="649198"/>
    <lineage>
        <taxon>Bacteria</taxon>
        <taxon>Pseudomonadati</taxon>
        <taxon>Pseudomonadota</taxon>
        <taxon>Alphaproteobacteria</taxon>
        <taxon>Hyphomicrobiales</taxon>
        <taxon>Amorphaceae</taxon>
        <taxon>Amorphus</taxon>
    </lineage>
</organism>
<name>A0AAE3VSN9_9HYPH</name>
<comment type="caution">
    <text evidence="2">The sequence shown here is derived from an EMBL/GenBank/DDBJ whole genome shotgun (WGS) entry which is preliminary data.</text>
</comment>
<dbReference type="InterPro" id="IPR047525">
    <property type="entry name" value="TfoX-like"/>
</dbReference>
<dbReference type="Proteomes" id="UP001229244">
    <property type="component" value="Unassembled WGS sequence"/>
</dbReference>
<gene>
    <name evidence="2" type="ORF">J2S73_004175</name>
</gene>
<dbReference type="EMBL" id="JAUSUL010000007">
    <property type="protein sequence ID" value="MDQ0317689.1"/>
    <property type="molecule type" value="Genomic_DNA"/>
</dbReference>
<dbReference type="PANTHER" id="PTHR36121">
    <property type="entry name" value="PROTEIN SXY"/>
    <property type="match status" value="1"/>
</dbReference>
<dbReference type="SUPFAM" id="SSF159894">
    <property type="entry name" value="YgaC/TfoX-N like"/>
    <property type="match status" value="1"/>
</dbReference>
<evidence type="ECO:0000313" key="3">
    <source>
        <dbReference type="Proteomes" id="UP001229244"/>
    </source>
</evidence>
<protein>
    <submittedName>
        <fullName evidence="2">DNA transformation protein</fullName>
    </submittedName>
</protein>
<feature type="domain" description="TfoX N-terminal" evidence="1">
    <location>
        <begin position="9"/>
        <end position="102"/>
    </location>
</feature>
<evidence type="ECO:0000259" key="1">
    <source>
        <dbReference type="Pfam" id="PF04993"/>
    </source>
</evidence>
<dbReference type="Gene3D" id="3.30.1460.30">
    <property type="entry name" value="YgaC/TfoX-N like chaperone"/>
    <property type="match status" value="1"/>
</dbReference>
<dbReference type="PANTHER" id="PTHR36121:SF1">
    <property type="entry name" value="PROTEIN SXY"/>
    <property type="match status" value="1"/>
</dbReference>
<dbReference type="InterPro" id="IPR007076">
    <property type="entry name" value="TfoX_N"/>
</dbReference>
<dbReference type="RefSeq" id="WP_306887616.1">
    <property type="nucleotide sequence ID" value="NZ_JAUSUL010000007.1"/>
</dbReference>
<dbReference type="AlphaFoldDB" id="A0AAE3VSN9"/>
<dbReference type="Pfam" id="PF04993">
    <property type="entry name" value="TfoX_N"/>
    <property type="match status" value="1"/>
</dbReference>
<evidence type="ECO:0000313" key="2">
    <source>
        <dbReference type="EMBL" id="MDQ0317689.1"/>
    </source>
</evidence>
<accession>A0AAE3VSN9</accession>